<reference evidence="4" key="3">
    <citation type="submission" date="2010-09" db="EMBL/GenBank/DDBJ databases">
        <title>Annotation of Gaeumannomyces graminis var. tritici R3-111a-1.</title>
        <authorList>
            <consortium name="The Broad Institute Genome Sequencing Platform"/>
            <person name="Ma L.-J."/>
            <person name="Dead R."/>
            <person name="Young S.K."/>
            <person name="Zeng Q."/>
            <person name="Gargeya S."/>
            <person name="Fitzgerald M."/>
            <person name="Haas B."/>
            <person name="Abouelleil A."/>
            <person name="Alvarado L."/>
            <person name="Arachchi H.M."/>
            <person name="Berlin A."/>
            <person name="Brown A."/>
            <person name="Chapman S.B."/>
            <person name="Chen Z."/>
            <person name="Dunbar C."/>
            <person name="Freedman E."/>
            <person name="Gearin G."/>
            <person name="Gellesch M."/>
            <person name="Goldberg J."/>
            <person name="Griggs A."/>
            <person name="Gujja S."/>
            <person name="Heiman D."/>
            <person name="Howarth C."/>
            <person name="Larson L."/>
            <person name="Lui A."/>
            <person name="MacDonald P.J.P."/>
            <person name="Mehta T."/>
            <person name="Montmayeur A."/>
            <person name="Murphy C."/>
            <person name="Neiman D."/>
            <person name="Pearson M."/>
            <person name="Priest M."/>
            <person name="Roberts A."/>
            <person name="Saif S."/>
            <person name="Shea T."/>
            <person name="Shenoy N."/>
            <person name="Sisk P."/>
            <person name="Stolte C."/>
            <person name="Sykes S."/>
            <person name="Yandava C."/>
            <person name="Wortman J."/>
            <person name="Nusbaum C."/>
            <person name="Birren B."/>
        </authorList>
    </citation>
    <scope>NUCLEOTIDE SEQUENCE</scope>
    <source>
        <strain evidence="4">R3-111a-1</strain>
    </source>
</reference>
<keyword evidence="6" id="KW-1185">Reference proteome</keyword>
<dbReference type="VEuPathDB" id="FungiDB:GGTG_06241"/>
<keyword evidence="2" id="KW-0732">Signal</keyword>
<name>J3NY88_GAET3</name>
<dbReference type="AlphaFoldDB" id="J3NY88"/>
<gene>
    <name evidence="5" type="primary">20346699</name>
    <name evidence="4" type="ORF">GGTG_06241</name>
</gene>
<feature type="domain" description="Copper acquisition factor BIM1-like" evidence="3">
    <location>
        <begin position="51"/>
        <end position="173"/>
    </location>
</feature>
<evidence type="ECO:0000256" key="1">
    <source>
        <dbReference type="SAM" id="MobiDB-lite"/>
    </source>
</evidence>
<dbReference type="EnsemblFungi" id="EJT76321">
    <property type="protein sequence ID" value="EJT76321"/>
    <property type="gene ID" value="GGTG_06241"/>
</dbReference>
<dbReference type="Pfam" id="PF20238">
    <property type="entry name" value="BIM1-like_dom"/>
    <property type="match status" value="1"/>
</dbReference>
<reference evidence="4" key="2">
    <citation type="submission" date="2010-07" db="EMBL/GenBank/DDBJ databases">
        <authorList>
            <consortium name="The Broad Institute Genome Sequencing Platform"/>
            <consortium name="Broad Institute Genome Sequencing Center for Infectious Disease"/>
            <person name="Ma L.-J."/>
            <person name="Dead R."/>
            <person name="Young S."/>
            <person name="Zeng Q."/>
            <person name="Koehrsen M."/>
            <person name="Alvarado L."/>
            <person name="Berlin A."/>
            <person name="Chapman S.B."/>
            <person name="Chen Z."/>
            <person name="Freedman E."/>
            <person name="Gellesch M."/>
            <person name="Goldberg J."/>
            <person name="Griggs A."/>
            <person name="Gujja S."/>
            <person name="Heilman E.R."/>
            <person name="Heiman D."/>
            <person name="Hepburn T."/>
            <person name="Howarth C."/>
            <person name="Jen D."/>
            <person name="Larson L."/>
            <person name="Mehta T."/>
            <person name="Neiman D."/>
            <person name="Pearson M."/>
            <person name="Roberts A."/>
            <person name="Saif S."/>
            <person name="Shea T."/>
            <person name="Shenoy N."/>
            <person name="Sisk P."/>
            <person name="Stolte C."/>
            <person name="Sykes S."/>
            <person name="Walk T."/>
            <person name="White J."/>
            <person name="Yandava C."/>
            <person name="Haas B."/>
            <person name="Nusbaum C."/>
            <person name="Birren B."/>
        </authorList>
    </citation>
    <scope>NUCLEOTIDE SEQUENCE</scope>
    <source>
        <strain evidence="4">R3-111a-1</strain>
    </source>
</reference>
<dbReference type="EMBL" id="GL385397">
    <property type="protein sequence ID" value="EJT76321.1"/>
    <property type="molecule type" value="Genomic_DNA"/>
</dbReference>
<reference evidence="5" key="4">
    <citation type="journal article" date="2015" name="G3 (Bethesda)">
        <title>Genome sequences of three phytopathogenic species of the Magnaporthaceae family of fungi.</title>
        <authorList>
            <person name="Okagaki L.H."/>
            <person name="Nunes C.C."/>
            <person name="Sailsbery J."/>
            <person name="Clay B."/>
            <person name="Brown D."/>
            <person name="John T."/>
            <person name="Oh Y."/>
            <person name="Young N."/>
            <person name="Fitzgerald M."/>
            <person name="Haas B.J."/>
            <person name="Zeng Q."/>
            <person name="Young S."/>
            <person name="Adiconis X."/>
            <person name="Fan L."/>
            <person name="Levin J.Z."/>
            <person name="Mitchell T.K."/>
            <person name="Okubara P.A."/>
            <person name="Farman M.L."/>
            <person name="Kohn L.M."/>
            <person name="Birren B."/>
            <person name="Ma L.-J."/>
            <person name="Dean R.A."/>
        </authorList>
    </citation>
    <scope>NUCLEOTIDE SEQUENCE</scope>
    <source>
        <strain evidence="5">R3-111a-1</strain>
    </source>
</reference>
<dbReference type="eggNOG" id="ENOG502RN2Z">
    <property type="taxonomic scope" value="Eukaryota"/>
</dbReference>
<feature type="signal peptide" evidence="2">
    <location>
        <begin position="1"/>
        <end position="26"/>
    </location>
</feature>
<dbReference type="InterPro" id="IPR046530">
    <property type="entry name" value="BIM1-like_dom"/>
</dbReference>
<sequence>MHCKLSMAPAMLGCLAWLTTLASAQASLPALAPRHHDPKDNAPILLDPTKLPLCFGSTGNRSLMQQEPLRWPVKGSPVALFTHEHSSIWEFRVVPQSQINVVKQGWQAIAPLVNQTGAGECCITRVIGQEPLLDLSSVVQVHQHINDTHSYHQCAIVRFVRAPPDPTPGSCVTGDTVEASWALAFSPGHDGGGGSHGSSPDGEPTLPVVPAGLESGNCPRMEDVEPADRVARSYVVLGSATDNPCVMLLHPMDPEHLADELSRMVPSGAANPVSGTLLGPWTLGVALAILM</sequence>
<reference evidence="5" key="5">
    <citation type="submission" date="2018-04" db="UniProtKB">
        <authorList>
            <consortium name="EnsemblFungi"/>
        </authorList>
    </citation>
    <scope>IDENTIFICATION</scope>
    <source>
        <strain evidence="5">R3-111a-1</strain>
    </source>
</reference>
<organism evidence="4">
    <name type="scientific">Gaeumannomyces tritici (strain R3-111a-1)</name>
    <name type="common">Wheat and barley take-all root rot fungus</name>
    <name type="synonym">Gaeumannomyces graminis var. tritici</name>
    <dbReference type="NCBI Taxonomy" id="644352"/>
    <lineage>
        <taxon>Eukaryota</taxon>
        <taxon>Fungi</taxon>
        <taxon>Dikarya</taxon>
        <taxon>Ascomycota</taxon>
        <taxon>Pezizomycotina</taxon>
        <taxon>Sordariomycetes</taxon>
        <taxon>Sordariomycetidae</taxon>
        <taxon>Magnaporthales</taxon>
        <taxon>Magnaporthaceae</taxon>
        <taxon>Gaeumannomyces</taxon>
    </lineage>
</organism>
<accession>J3NY88</accession>
<protein>
    <recommendedName>
        <fullName evidence="3">Copper acquisition factor BIM1-like domain-containing protein</fullName>
    </recommendedName>
</protein>
<dbReference type="HOGENOM" id="CLU_956569_0_0_1"/>
<dbReference type="RefSeq" id="XP_009222321.1">
    <property type="nucleotide sequence ID" value="XM_009224057.1"/>
</dbReference>
<evidence type="ECO:0000313" key="4">
    <source>
        <dbReference type="EMBL" id="EJT76321.1"/>
    </source>
</evidence>
<dbReference type="GeneID" id="20346699"/>
<feature type="chain" id="PRO_5015094636" description="Copper acquisition factor BIM1-like domain-containing protein" evidence="2">
    <location>
        <begin position="27"/>
        <end position="291"/>
    </location>
</feature>
<evidence type="ECO:0000259" key="3">
    <source>
        <dbReference type="Pfam" id="PF20238"/>
    </source>
</evidence>
<proteinExistence type="predicted"/>
<reference evidence="6" key="1">
    <citation type="submission" date="2010-07" db="EMBL/GenBank/DDBJ databases">
        <title>The genome sequence of Gaeumannomyces graminis var. tritici strain R3-111a-1.</title>
        <authorList>
            <consortium name="The Broad Institute Genome Sequencing Platform"/>
            <person name="Ma L.-J."/>
            <person name="Dead R."/>
            <person name="Young S."/>
            <person name="Zeng Q."/>
            <person name="Koehrsen M."/>
            <person name="Alvarado L."/>
            <person name="Berlin A."/>
            <person name="Chapman S.B."/>
            <person name="Chen Z."/>
            <person name="Freedman E."/>
            <person name="Gellesch M."/>
            <person name="Goldberg J."/>
            <person name="Griggs A."/>
            <person name="Gujja S."/>
            <person name="Heilman E.R."/>
            <person name="Heiman D."/>
            <person name="Hepburn T."/>
            <person name="Howarth C."/>
            <person name="Jen D."/>
            <person name="Larson L."/>
            <person name="Mehta T."/>
            <person name="Neiman D."/>
            <person name="Pearson M."/>
            <person name="Roberts A."/>
            <person name="Saif S."/>
            <person name="Shea T."/>
            <person name="Shenoy N."/>
            <person name="Sisk P."/>
            <person name="Stolte C."/>
            <person name="Sykes S."/>
            <person name="Walk T."/>
            <person name="White J."/>
            <person name="Yandava C."/>
            <person name="Haas B."/>
            <person name="Nusbaum C."/>
            <person name="Birren B."/>
        </authorList>
    </citation>
    <scope>NUCLEOTIDE SEQUENCE [LARGE SCALE GENOMIC DNA]</scope>
    <source>
        <strain evidence="6">R3-111a-1</strain>
    </source>
</reference>
<dbReference type="OrthoDB" id="10442002at2759"/>
<evidence type="ECO:0000313" key="6">
    <source>
        <dbReference type="Proteomes" id="UP000006039"/>
    </source>
</evidence>
<evidence type="ECO:0000256" key="2">
    <source>
        <dbReference type="SAM" id="SignalP"/>
    </source>
</evidence>
<feature type="region of interest" description="Disordered" evidence="1">
    <location>
        <begin position="185"/>
        <end position="206"/>
    </location>
</feature>
<evidence type="ECO:0000313" key="5">
    <source>
        <dbReference type="EnsemblFungi" id="EJT76321"/>
    </source>
</evidence>
<dbReference type="Proteomes" id="UP000006039">
    <property type="component" value="Unassembled WGS sequence"/>
</dbReference>